<accession>A0A194Q6N0</accession>
<evidence type="ECO:0000313" key="3">
    <source>
        <dbReference type="Proteomes" id="UP000053268"/>
    </source>
</evidence>
<protein>
    <recommendedName>
        <fullName evidence="4">Ommochrome-binding protein</fullName>
    </recommendedName>
</protein>
<keyword evidence="1" id="KW-0812">Transmembrane</keyword>
<feature type="transmembrane region" description="Helical" evidence="1">
    <location>
        <begin position="48"/>
        <end position="68"/>
    </location>
</feature>
<name>A0A194Q6N0_PAPXU</name>
<keyword evidence="1" id="KW-0472">Membrane</keyword>
<evidence type="ECO:0000313" key="2">
    <source>
        <dbReference type="EMBL" id="KPJ01197.1"/>
    </source>
</evidence>
<sequence length="376" mass="42515">MDMSNTRGTADALPAFEMSEKDDNMWFKMFHWWKYTEKMTIAYQNSRIYNLTMKFGVLALILAVAFAVPVSKEKLIITSETYPEEYIVYSGEYDIVKLVVPLNNLNYGDNADSKYLFFFVEADRDETGKWIDKGLYVFKDGNAKKLLDNGRDVAAAADESNIAFIGAKDGIYLYNDNSVSVEKYGSISDNIVGIEKPTENDIIYILTDNKEVYVVSENGNKKEKINEIINAEQIILDYDNNLYYLDSDKQIFIYNYVGIKKIHGLPEFASNAQLLKPPVTSDGSVPIVVDEKLYLINDNGKAEVFNNIEFGPDGKPSAYAMEAGLMHYYAKDKKIYEFDVLDISIHGIKGLLGRVVNKYLDLGDELVALLGFISLV</sequence>
<gene>
    <name evidence="2" type="ORF">RR46_03068</name>
</gene>
<keyword evidence="3" id="KW-1185">Reference proteome</keyword>
<dbReference type="AlphaFoldDB" id="A0A194Q6N0"/>
<keyword evidence="1" id="KW-1133">Transmembrane helix</keyword>
<evidence type="ECO:0008006" key="4">
    <source>
        <dbReference type="Google" id="ProtNLM"/>
    </source>
</evidence>
<dbReference type="EMBL" id="KQ459386">
    <property type="protein sequence ID" value="KPJ01197.1"/>
    <property type="molecule type" value="Genomic_DNA"/>
</dbReference>
<organism evidence="2 3">
    <name type="scientific">Papilio xuthus</name>
    <name type="common">Asian swallowtail butterfly</name>
    <dbReference type="NCBI Taxonomy" id="66420"/>
    <lineage>
        <taxon>Eukaryota</taxon>
        <taxon>Metazoa</taxon>
        <taxon>Ecdysozoa</taxon>
        <taxon>Arthropoda</taxon>
        <taxon>Hexapoda</taxon>
        <taxon>Insecta</taxon>
        <taxon>Pterygota</taxon>
        <taxon>Neoptera</taxon>
        <taxon>Endopterygota</taxon>
        <taxon>Lepidoptera</taxon>
        <taxon>Glossata</taxon>
        <taxon>Ditrysia</taxon>
        <taxon>Papilionoidea</taxon>
        <taxon>Papilionidae</taxon>
        <taxon>Papilioninae</taxon>
        <taxon>Papilio</taxon>
    </lineage>
</organism>
<dbReference type="SUPFAM" id="SSF69304">
    <property type="entry name" value="Tricorn protease N-terminal domain"/>
    <property type="match status" value="1"/>
</dbReference>
<evidence type="ECO:0000256" key="1">
    <source>
        <dbReference type="SAM" id="Phobius"/>
    </source>
</evidence>
<dbReference type="Proteomes" id="UP000053268">
    <property type="component" value="Unassembled WGS sequence"/>
</dbReference>
<reference evidence="2 3" key="1">
    <citation type="journal article" date="2015" name="Nat. Commun.">
        <title>Outbred genome sequencing and CRISPR/Cas9 gene editing in butterflies.</title>
        <authorList>
            <person name="Li X."/>
            <person name="Fan D."/>
            <person name="Zhang W."/>
            <person name="Liu G."/>
            <person name="Zhang L."/>
            <person name="Zhao L."/>
            <person name="Fang X."/>
            <person name="Chen L."/>
            <person name="Dong Y."/>
            <person name="Chen Y."/>
            <person name="Ding Y."/>
            <person name="Zhao R."/>
            <person name="Feng M."/>
            <person name="Zhu Y."/>
            <person name="Feng Y."/>
            <person name="Jiang X."/>
            <person name="Zhu D."/>
            <person name="Xiang H."/>
            <person name="Feng X."/>
            <person name="Li S."/>
            <person name="Wang J."/>
            <person name="Zhang G."/>
            <person name="Kronforst M.R."/>
            <person name="Wang W."/>
        </authorList>
    </citation>
    <scope>NUCLEOTIDE SEQUENCE [LARGE SCALE GENOMIC DNA]</scope>
    <source>
        <strain evidence="2">Ya'a_city_454_Px</strain>
        <tissue evidence="2">Whole body</tissue>
    </source>
</reference>
<proteinExistence type="predicted"/>